<feature type="binding site" evidence="6">
    <location>
        <position position="224"/>
    </location>
    <ligand>
        <name>FMN</name>
        <dbReference type="ChEBI" id="CHEBI:58210"/>
    </ligand>
</feature>
<feature type="binding site" evidence="6">
    <location>
        <position position="225"/>
    </location>
    <ligand>
        <name>FMN</name>
        <dbReference type="ChEBI" id="CHEBI:58210"/>
    </ligand>
</feature>
<dbReference type="InterPro" id="IPR051260">
    <property type="entry name" value="Diverse_substr_monoxygenases"/>
</dbReference>
<feature type="domain" description="Luciferase-like" evidence="7">
    <location>
        <begin position="26"/>
        <end position="388"/>
    </location>
</feature>
<dbReference type="EMBL" id="JANTHZ010000003">
    <property type="protein sequence ID" value="MCS0495535.1"/>
    <property type="molecule type" value="Genomic_DNA"/>
</dbReference>
<keyword evidence="1 6" id="KW-0285">Flavoprotein</keyword>
<feature type="binding site" evidence="6">
    <location>
        <position position="100"/>
    </location>
    <ligand>
        <name>FMN</name>
        <dbReference type="ChEBI" id="CHEBI:58210"/>
    </ligand>
</feature>
<evidence type="ECO:0000256" key="6">
    <source>
        <dbReference type="PIRSR" id="PIRSR000337-1"/>
    </source>
</evidence>
<dbReference type="Gene3D" id="3.20.20.30">
    <property type="entry name" value="Luciferase-like domain"/>
    <property type="match status" value="1"/>
</dbReference>
<evidence type="ECO:0000256" key="3">
    <source>
        <dbReference type="ARBA" id="ARBA00023002"/>
    </source>
</evidence>
<accession>A0A9X2PCR1</accession>
<keyword evidence="2 6" id="KW-0288">FMN</keyword>
<dbReference type="GO" id="GO:0004497">
    <property type="term" value="F:monooxygenase activity"/>
    <property type="evidence" value="ECO:0007669"/>
    <property type="project" value="UniProtKB-KW"/>
</dbReference>
<dbReference type="PANTHER" id="PTHR30011:SF16">
    <property type="entry name" value="C2H2 FINGER DOMAIN TRANSCRIPTION FACTOR (EUROFUNG)-RELATED"/>
    <property type="match status" value="1"/>
</dbReference>
<keyword evidence="4" id="KW-0503">Monooxygenase</keyword>
<dbReference type="Proteomes" id="UP001151088">
    <property type="component" value="Unassembled WGS sequence"/>
</dbReference>
<sequence>MTKARHIKFGTFLSVGGEHVAAWRHPDTAPHLHGSFAANLELARAAEEALLDLILVADVGPPILAPMESLSTDPVIERLDPLVTVSALAVSTRHIGLISTASTTFEQPYHVARRIASLDHVSGGRAGWNCVTSSNVAMALNFSNREHLAPAERYARAEEFVDVVRGLWNSWDDDAFVLDRDGPRYFEPAGLHVLNHAGKYFSVRGPLDVARCPQGQPVIVQAGSSEPGRALAARVADVVFTTHTTTEAACAFYADIKARAASYGRDPDSVLVLLALMPSIGPTEAEAKERLEALDRLIPAPIALARLSAKLGSIDLSGYDPNAPLPEDLPAGTGMLSRRQPFIDLAKREGLTMMELAARTAGNRGHWTVAGTGVQIADAIQQRFEVGAADGFLLVPPLSPSGLGDFGREVVPVLQERGLYRTGYDGAMLREMLGLPRPAMA</sequence>
<evidence type="ECO:0000259" key="7">
    <source>
        <dbReference type="Pfam" id="PF00296"/>
    </source>
</evidence>
<dbReference type="RefSeq" id="WP_258732653.1">
    <property type="nucleotide sequence ID" value="NZ_JANTHZ010000003.1"/>
</dbReference>
<evidence type="ECO:0000256" key="5">
    <source>
        <dbReference type="ARBA" id="ARBA00033748"/>
    </source>
</evidence>
<feature type="binding site" evidence="6">
    <location>
        <position position="58"/>
    </location>
    <ligand>
        <name>FMN</name>
        <dbReference type="ChEBI" id="CHEBI:58210"/>
    </ligand>
</feature>
<dbReference type="PIRSF" id="PIRSF000337">
    <property type="entry name" value="NTA_MOA"/>
    <property type="match status" value="1"/>
</dbReference>
<feature type="binding site" evidence="6">
    <location>
        <position position="154"/>
    </location>
    <ligand>
        <name>FMN</name>
        <dbReference type="ChEBI" id="CHEBI:58210"/>
    </ligand>
</feature>
<proteinExistence type="inferred from homology"/>
<dbReference type="GO" id="GO:0016705">
    <property type="term" value="F:oxidoreductase activity, acting on paired donors, with incorporation or reduction of molecular oxygen"/>
    <property type="evidence" value="ECO:0007669"/>
    <property type="project" value="InterPro"/>
</dbReference>
<gene>
    <name evidence="8" type="ORF">NVS89_10535</name>
</gene>
<dbReference type="InterPro" id="IPR036661">
    <property type="entry name" value="Luciferase-like_sf"/>
</dbReference>
<evidence type="ECO:0000256" key="1">
    <source>
        <dbReference type="ARBA" id="ARBA00022630"/>
    </source>
</evidence>
<reference evidence="8" key="1">
    <citation type="submission" date="2022-08" db="EMBL/GenBank/DDBJ databases">
        <authorList>
            <person name="Li F."/>
        </authorList>
    </citation>
    <scope>NUCLEOTIDE SEQUENCE</scope>
    <source>
        <strain evidence="8">MQZ15Z-1</strain>
    </source>
</reference>
<comment type="similarity">
    <text evidence="5">Belongs to the NtaA/SnaA/DszA monooxygenase family.</text>
</comment>
<protein>
    <submittedName>
        <fullName evidence="8">LLM class flavin-dependent oxidoreductase</fullName>
    </submittedName>
</protein>
<dbReference type="InterPro" id="IPR016215">
    <property type="entry name" value="NTA_MOA"/>
</dbReference>
<dbReference type="InterPro" id="IPR011251">
    <property type="entry name" value="Luciferase-like_dom"/>
</dbReference>
<evidence type="ECO:0000256" key="4">
    <source>
        <dbReference type="ARBA" id="ARBA00023033"/>
    </source>
</evidence>
<keyword evidence="3" id="KW-0560">Oxidoreductase</keyword>
<organism evidence="8 9">
    <name type="scientific">Ancylobacter mangrovi</name>
    <dbReference type="NCBI Taxonomy" id="2972472"/>
    <lineage>
        <taxon>Bacteria</taxon>
        <taxon>Pseudomonadati</taxon>
        <taxon>Pseudomonadota</taxon>
        <taxon>Alphaproteobacteria</taxon>
        <taxon>Hyphomicrobiales</taxon>
        <taxon>Xanthobacteraceae</taxon>
        <taxon>Ancylobacter</taxon>
    </lineage>
</organism>
<evidence type="ECO:0000256" key="2">
    <source>
        <dbReference type="ARBA" id="ARBA00022643"/>
    </source>
</evidence>
<dbReference type="Pfam" id="PF00296">
    <property type="entry name" value="Bac_luciferase"/>
    <property type="match status" value="1"/>
</dbReference>
<name>A0A9X2PCR1_9HYPH</name>
<evidence type="ECO:0000313" key="9">
    <source>
        <dbReference type="Proteomes" id="UP001151088"/>
    </source>
</evidence>
<dbReference type="AlphaFoldDB" id="A0A9X2PCR1"/>
<keyword evidence="9" id="KW-1185">Reference proteome</keyword>
<dbReference type="CDD" id="cd01095">
    <property type="entry name" value="Nitrilotriacetate_monoxgenase"/>
    <property type="match status" value="1"/>
</dbReference>
<dbReference type="PANTHER" id="PTHR30011">
    <property type="entry name" value="ALKANESULFONATE MONOOXYGENASE-RELATED"/>
    <property type="match status" value="1"/>
</dbReference>
<comment type="caution">
    <text evidence="8">The sequence shown here is derived from an EMBL/GenBank/DDBJ whole genome shotgun (WGS) entry which is preliminary data.</text>
</comment>
<evidence type="ECO:0000313" key="8">
    <source>
        <dbReference type="EMBL" id="MCS0495535.1"/>
    </source>
</evidence>
<dbReference type="NCBIfam" id="TIGR03860">
    <property type="entry name" value="FMN_nitrolo"/>
    <property type="match status" value="1"/>
</dbReference>
<dbReference type="SUPFAM" id="SSF51679">
    <property type="entry name" value="Bacterial luciferase-like"/>
    <property type="match status" value="1"/>
</dbReference>